<accession>A0A0G4GW58</accession>
<protein>
    <recommendedName>
        <fullName evidence="5">Lipoxygenase domain-containing protein</fullName>
    </recommendedName>
</protein>
<evidence type="ECO:0000256" key="2">
    <source>
        <dbReference type="SAM" id="SignalP"/>
    </source>
</evidence>
<proteinExistence type="predicted"/>
<keyword evidence="1" id="KW-0812">Transmembrane</keyword>
<feature type="signal peptide" evidence="2">
    <location>
        <begin position="1"/>
        <end position="17"/>
    </location>
</feature>
<feature type="transmembrane region" description="Helical" evidence="1">
    <location>
        <begin position="254"/>
        <end position="278"/>
    </location>
</feature>
<name>A0A0G4GW58_VITBC</name>
<dbReference type="Proteomes" id="UP000041254">
    <property type="component" value="Unassembled WGS sequence"/>
</dbReference>
<evidence type="ECO:0008006" key="5">
    <source>
        <dbReference type="Google" id="ProtNLM"/>
    </source>
</evidence>
<sequence>MKVVLLSLFNLVLVTKGFLPPRGFAARYEGRHAQTAKKMANGLLRFPISQTLPEVIKGVHLPLEESLPRKILRIADVNFATTLGVGGYLFGTYGLGLFGLDGVGLISDQLLHKKKKEGSLNLAVEYFKQKASLGDELPEDYKYFGNDDFPRQLLLLLKNNPFFASALTYNDGWELKSYDENESSPSLYLRLMRTLTGVGHRVNVKFTDGLEAIKSIQICDDLEGRIMMEVKGDTRDPKEIAKIKDYASSALYNLIFYSSCIHAMIHVLHYLFTSAMAMSTRGFRDMNRWAEVFDDNVAIKYIQVGQLLIRDPPSDDSMDTAFLTGADGFGSSQEVRPILGALLEKWGECASADEFLDCMLHKSIKRGNKHGILGEFFEHAALIPDFASQFVKALQEVDREEFQESEKKLKTYLRSCGDFKRDTDEKTDKFSVAAWIELMCLTGIMHGTTLSYSRLVAIPGVLRWRNIQSSKWDRADLSLLSGGLGTIVGMEPKRFVMTSELEDLKKLGDKSPLLRVLTQYNDKATELKKAYQKKLKNSPDFLRNGFTLTDYCEDGFDGKQLTIASYI</sequence>
<dbReference type="AlphaFoldDB" id="A0A0G4GW58"/>
<evidence type="ECO:0000313" key="3">
    <source>
        <dbReference type="EMBL" id="CEM35169.1"/>
    </source>
</evidence>
<keyword evidence="1" id="KW-0472">Membrane</keyword>
<evidence type="ECO:0000256" key="1">
    <source>
        <dbReference type="SAM" id="Phobius"/>
    </source>
</evidence>
<organism evidence="3 4">
    <name type="scientific">Vitrella brassicaformis (strain CCMP3155)</name>
    <dbReference type="NCBI Taxonomy" id="1169540"/>
    <lineage>
        <taxon>Eukaryota</taxon>
        <taxon>Sar</taxon>
        <taxon>Alveolata</taxon>
        <taxon>Colpodellida</taxon>
        <taxon>Vitrellaceae</taxon>
        <taxon>Vitrella</taxon>
    </lineage>
</organism>
<feature type="chain" id="PRO_5005191097" description="Lipoxygenase domain-containing protein" evidence="2">
    <location>
        <begin position="18"/>
        <end position="567"/>
    </location>
</feature>
<dbReference type="VEuPathDB" id="CryptoDB:Vbra_23182"/>
<dbReference type="EMBL" id="CDMY01000846">
    <property type="protein sequence ID" value="CEM35169.1"/>
    <property type="molecule type" value="Genomic_DNA"/>
</dbReference>
<keyword evidence="2" id="KW-0732">Signal</keyword>
<keyword evidence="1" id="KW-1133">Transmembrane helix</keyword>
<reference evidence="3 4" key="1">
    <citation type="submission" date="2014-11" db="EMBL/GenBank/DDBJ databases">
        <authorList>
            <person name="Zhu J."/>
            <person name="Qi W."/>
            <person name="Song R."/>
        </authorList>
    </citation>
    <scope>NUCLEOTIDE SEQUENCE [LARGE SCALE GENOMIC DNA]</scope>
</reference>
<dbReference type="InParanoid" id="A0A0G4GW58"/>
<evidence type="ECO:0000313" key="4">
    <source>
        <dbReference type="Proteomes" id="UP000041254"/>
    </source>
</evidence>
<keyword evidence="4" id="KW-1185">Reference proteome</keyword>
<gene>
    <name evidence="3" type="ORF">Vbra_23182</name>
</gene>